<keyword evidence="19" id="KW-1185">Reference proteome</keyword>
<dbReference type="GO" id="GO:0008270">
    <property type="term" value="F:zinc ion binding"/>
    <property type="evidence" value="ECO:0007669"/>
    <property type="project" value="UniProtKB-KW"/>
</dbReference>
<gene>
    <name evidence="18" type="ORF">LSTR_LSTR006044</name>
</gene>
<feature type="domain" description="Non-structural maintenance of chromosomes element 1 RING C4HC3-type" evidence="17">
    <location>
        <begin position="180"/>
        <end position="223"/>
    </location>
</feature>
<evidence type="ECO:0000256" key="15">
    <source>
        <dbReference type="RuleBase" id="RU368018"/>
    </source>
</evidence>
<dbReference type="GO" id="GO:0000724">
    <property type="term" value="P:double-strand break repair via homologous recombination"/>
    <property type="evidence" value="ECO:0007669"/>
    <property type="project" value="TreeGrafter"/>
</dbReference>
<reference evidence="18 19" key="1">
    <citation type="journal article" date="2017" name="Gigascience">
        <title>Genome sequence of the small brown planthopper, Laodelphax striatellus.</title>
        <authorList>
            <person name="Zhu J."/>
            <person name="Jiang F."/>
            <person name="Wang X."/>
            <person name="Yang P."/>
            <person name="Bao Y."/>
            <person name="Zhao W."/>
            <person name="Wang W."/>
            <person name="Lu H."/>
            <person name="Wang Q."/>
            <person name="Cui N."/>
            <person name="Li J."/>
            <person name="Chen X."/>
            <person name="Luo L."/>
            <person name="Yu J."/>
            <person name="Kang L."/>
            <person name="Cui F."/>
        </authorList>
    </citation>
    <scope>NUCLEOTIDE SEQUENCE [LARGE SCALE GENOMIC DNA]</scope>
    <source>
        <strain evidence="18">Lst14</strain>
    </source>
</reference>
<dbReference type="OrthoDB" id="185455at2759"/>
<sequence length="227" mass="26573">MALRDQQKMFLQILMNHRSMGEEELKQFYKKLFGEDRSLENMADDIEEMNEAIHSLHHKIEKVRCEMTGRPFYIYYSKHDKNFGSIDKLFTPAEKNLIAHLIQEIVDSETGILDYDSVQRLSFKVLMNNGKQLDTVELVKKLLDNHLLARTDDELLHLSALGLKELEPYLRATFDDIQECHLCNSIIVHGVTCQSCTDCKLHKHCLKDYTKNRRAQYAMCPKCDKEF</sequence>
<dbReference type="GO" id="GO:0005634">
    <property type="term" value="C:nucleus"/>
    <property type="evidence" value="ECO:0007669"/>
    <property type="project" value="UniProtKB-SubCell"/>
</dbReference>
<keyword evidence="7 15" id="KW-0479">Metal-binding</keyword>
<proteinExistence type="inferred from homology"/>
<evidence type="ECO:0000256" key="4">
    <source>
        <dbReference type="ARBA" id="ARBA00012483"/>
    </source>
</evidence>
<dbReference type="Pfam" id="PF07574">
    <property type="entry name" value="SMC_Nse1"/>
    <property type="match status" value="1"/>
</dbReference>
<evidence type="ECO:0000256" key="1">
    <source>
        <dbReference type="ARBA" id="ARBA00000900"/>
    </source>
</evidence>
<evidence type="ECO:0000256" key="8">
    <source>
        <dbReference type="ARBA" id="ARBA00022763"/>
    </source>
</evidence>
<keyword evidence="8 15" id="KW-0227">DNA damage</keyword>
<evidence type="ECO:0000256" key="14">
    <source>
        <dbReference type="ARBA" id="ARBA00023242"/>
    </source>
</evidence>
<organism evidence="18 19">
    <name type="scientific">Laodelphax striatellus</name>
    <name type="common">Small brown planthopper</name>
    <name type="synonym">Delphax striatella</name>
    <dbReference type="NCBI Taxonomy" id="195883"/>
    <lineage>
        <taxon>Eukaryota</taxon>
        <taxon>Metazoa</taxon>
        <taxon>Ecdysozoa</taxon>
        <taxon>Arthropoda</taxon>
        <taxon>Hexapoda</taxon>
        <taxon>Insecta</taxon>
        <taxon>Pterygota</taxon>
        <taxon>Neoptera</taxon>
        <taxon>Paraneoptera</taxon>
        <taxon>Hemiptera</taxon>
        <taxon>Auchenorrhyncha</taxon>
        <taxon>Fulgoroidea</taxon>
        <taxon>Delphacidae</taxon>
        <taxon>Criomorphinae</taxon>
        <taxon>Laodelphax</taxon>
    </lineage>
</organism>
<evidence type="ECO:0000313" key="19">
    <source>
        <dbReference type="Proteomes" id="UP000291343"/>
    </source>
</evidence>
<dbReference type="EMBL" id="QKKF02003370">
    <property type="protein sequence ID" value="RZF47780.1"/>
    <property type="molecule type" value="Genomic_DNA"/>
</dbReference>
<comment type="subunit">
    <text evidence="15">Component of the Smc5-Smc6 complex.</text>
</comment>
<dbReference type="SMR" id="A0A482XQL5"/>
<dbReference type="GO" id="GO:0030915">
    <property type="term" value="C:Smc5-Smc6 complex"/>
    <property type="evidence" value="ECO:0007669"/>
    <property type="project" value="UniProtKB-UniRule"/>
</dbReference>
<keyword evidence="10 15" id="KW-0833">Ubl conjugation pathway</keyword>
<dbReference type="Pfam" id="PF08746">
    <property type="entry name" value="zf-RING-like"/>
    <property type="match status" value="1"/>
</dbReference>
<dbReference type="InterPro" id="IPR036388">
    <property type="entry name" value="WH-like_DNA-bd_sf"/>
</dbReference>
<keyword evidence="11 15" id="KW-0862">Zinc</keyword>
<evidence type="ECO:0000259" key="17">
    <source>
        <dbReference type="Pfam" id="PF08746"/>
    </source>
</evidence>
<name>A0A482XQL5_LAOST</name>
<keyword evidence="6 15" id="KW-0808">Transferase</keyword>
<evidence type="ECO:0000313" key="18">
    <source>
        <dbReference type="EMBL" id="RZF47780.1"/>
    </source>
</evidence>
<dbReference type="Proteomes" id="UP000291343">
    <property type="component" value="Unassembled WGS sequence"/>
</dbReference>
<dbReference type="PANTHER" id="PTHR20973:SF0">
    <property type="entry name" value="NON-STRUCTURAL MAINTENANCE OF CHROMOSOMES ELEMENT 1 HOMOLOG"/>
    <property type="match status" value="1"/>
</dbReference>
<keyword evidence="16" id="KW-0175">Coiled coil</keyword>
<evidence type="ECO:0000256" key="5">
    <source>
        <dbReference type="ARBA" id="ARBA00019422"/>
    </source>
</evidence>
<evidence type="ECO:0000256" key="13">
    <source>
        <dbReference type="ARBA" id="ARBA00023204"/>
    </source>
</evidence>
<keyword evidence="12 15" id="KW-0233">DNA recombination</keyword>
<comment type="catalytic activity">
    <reaction evidence="1 15">
        <text>S-ubiquitinyl-[E2 ubiquitin-conjugating enzyme]-L-cysteine + [acceptor protein]-L-lysine = [E2 ubiquitin-conjugating enzyme]-L-cysteine + N(6)-ubiquitinyl-[acceptor protein]-L-lysine.</text>
        <dbReference type="EC" id="2.3.2.27"/>
    </reaction>
</comment>
<dbReference type="AlphaFoldDB" id="A0A482XQL5"/>
<dbReference type="Gene3D" id="3.90.1150.220">
    <property type="match status" value="1"/>
</dbReference>
<evidence type="ECO:0000256" key="12">
    <source>
        <dbReference type="ARBA" id="ARBA00023172"/>
    </source>
</evidence>
<dbReference type="EC" id="2.3.2.27" evidence="4 15"/>
<feature type="coiled-coil region" evidence="16">
    <location>
        <begin position="39"/>
        <end position="66"/>
    </location>
</feature>
<dbReference type="GO" id="GO:0061630">
    <property type="term" value="F:ubiquitin protein ligase activity"/>
    <property type="evidence" value="ECO:0007669"/>
    <property type="project" value="UniProtKB-EC"/>
</dbReference>
<accession>A0A482XQL5</accession>
<evidence type="ECO:0000256" key="11">
    <source>
        <dbReference type="ARBA" id="ARBA00022833"/>
    </source>
</evidence>
<comment type="subcellular location">
    <subcellularLocation>
        <location evidence="2 15">Nucleus</location>
    </subcellularLocation>
</comment>
<dbReference type="STRING" id="195883.A0A482XQL5"/>
<evidence type="ECO:0000256" key="7">
    <source>
        <dbReference type="ARBA" id="ARBA00022723"/>
    </source>
</evidence>
<dbReference type="InterPro" id="IPR011513">
    <property type="entry name" value="Nse1"/>
</dbReference>
<keyword evidence="13 15" id="KW-0234">DNA repair</keyword>
<dbReference type="InterPro" id="IPR014857">
    <property type="entry name" value="Nse1_RING_C4HC3-type"/>
</dbReference>
<comment type="caution">
    <text evidence="18">The sequence shown here is derived from an EMBL/GenBank/DDBJ whole genome shotgun (WGS) entry which is preliminary data.</text>
</comment>
<evidence type="ECO:0000256" key="2">
    <source>
        <dbReference type="ARBA" id="ARBA00004123"/>
    </source>
</evidence>
<dbReference type="PANTHER" id="PTHR20973">
    <property type="entry name" value="NON-SMC ELEMENT 1-RELATED"/>
    <property type="match status" value="1"/>
</dbReference>
<dbReference type="Gene3D" id="1.10.10.10">
    <property type="entry name" value="Winged helix-like DNA-binding domain superfamily/Winged helix DNA-binding domain"/>
    <property type="match status" value="1"/>
</dbReference>
<evidence type="ECO:0000256" key="10">
    <source>
        <dbReference type="ARBA" id="ARBA00022786"/>
    </source>
</evidence>
<evidence type="ECO:0000256" key="16">
    <source>
        <dbReference type="SAM" id="Coils"/>
    </source>
</evidence>
<keyword evidence="9 15" id="KW-0863">Zinc-finger</keyword>
<dbReference type="InterPro" id="IPR013083">
    <property type="entry name" value="Znf_RING/FYVE/PHD"/>
</dbReference>
<keyword evidence="14 15" id="KW-0539">Nucleus</keyword>
<evidence type="ECO:0000256" key="9">
    <source>
        <dbReference type="ARBA" id="ARBA00022771"/>
    </source>
</evidence>
<evidence type="ECO:0000256" key="6">
    <source>
        <dbReference type="ARBA" id="ARBA00022679"/>
    </source>
</evidence>
<dbReference type="InParanoid" id="A0A482XQL5"/>
<comment type="similarity">
    <text evidence="3 15">Belongs to the NSE1 family.</text>
</comment>
<protein>
    <recommendedName>
        <fullName evidence="5 15">Non-structural maintenance of chromosomes element 1 homolog</fullName>
        <ecNumber evidence="4 15">2.3.2.27</ecNumber>
    </recommendedName>
</protein>
<evidence type="ECO:0000256" key="3">
    <source>
        <dbReference type="ARBA" id="ARBA00010258"/>
    </source>
</evidence>
<dbReference type="Gene3D" id="3.30.40.10">
    <property type="entry name" value="Zinc/RING finger domain, C3HC4 (zinc finger)"/>
    <property type="match status" value="1"/>
</dbReference>